<dbReference type="Proteomes" id="UP000033869">
    <property type="component" value="Unassembled WGS sequence"/>
</dbReference>
<dbReference type="PANTHER" id="PTHR11228">
    <property type="entry name" value="RADICAL SAM DOMAIN PROTEIN"/>
    <property type="match status" value="1"/>
</dbReference>
<dbReference type="SFLD" id="SFLDG01067">
    <property type="entry name" value="SPASM/twitch_domain_containing"/>
    <property type="match status" value="1"/>
</dbReference>
<keyword evidence="4" id="KW-0411">Iron-sulfur</keyword>
<evidence type="ECO:0000256" key="4">
    <source>
        <dbReference type="ARBA" id="ARBA00023014"/>
    </source>
</evidence>
<evidence type="ECO:0000313" key="7">
    <source>
        <dbReference type="Proteomes" id="UP000033869"/>
    </source>
</evidence>
<evidence type="ECO:0000313" key="6">
    <source>
        <dbReference type="EMBL" id="KKS08815.1"/>
    </source>
</evidence>
<dbReference type="InterPro" id="IPR058240">
    <property type="entry name" value="rSAM_sf"/>
</dbReference>
<dbReference type="Gene3D" id="3.20.20.70">
    <property type="entry name" value="Aldolase class I"/>
    <property type="match status" value="1"/>
</dbReference>
<dbReference type="SUPFAM" id="SSF102114">
    <property type="entry name" value="Radical SAM enzymes"/>
    <property type="match status" value="1"/>
</dbReference>
<evidence type="ECO:0000256" key="1">
    <source>
        <dbReference type="ARBA" id="ARBA00022691"/>
    </source>
</evidence>
<dbReference type="PANTHER" id="PTHR11228:SF7">
    <property type="entry name" value="PQQA PEPTIDE CYCLASE"/>
    <property type="match status" value="1"/>
</dbReference>
<dbReference type="InterPro" id="IPR006638">
    <property type="entry name" value="Elp3/MiaA/NifB-like_rSAM"/>
</dbReference>
<evidence type="ECO:0000256" key="2">
    <source>
        <dbReference type="ARBA" id="ARBA00022723"/>
    </source>
</evidence>
<dbReference type="InterPro" id="IPR013785">
    <property type="entry name" value="Aldolase_TIM"/>
</dbReference>
<name>A0A0G0W772_UNCC2</name>
<dbReference type="EMBL" id="LCBL01000004">
    <property type="protein sequence ID" value="KKS08815.1"/>
    <property type="molecule type" value="Genomic_DNA"/>
</dbReference>
<organism evidence="6 7">
    <name type="scientific">candidate division CPR2 bacterium GW2011_GWC1_41_48</name>
    <dbReference type="NCBI Taxonomy" id="1618344"/>
    <lineage>
        <taxon>Bacteria</taxon>
        <taxon>Bacteria division CPR2</taxon>
    </lineage>
</organism>
<dbReference type="SFLD" id="SFLDS00029">
    <property type="entry name" value="Radical_SAM"/>
    <property type="match status" value="1"/>
</dbReference>
<dbReference type="GO" id="GO:0046872">
    <property type="term" value="F:metal ion binding"/>
    <property type="evidence" value="ECO:0007669"/>
    <property type="project" value="UniProtKB-KW"/>
</dbReference>
<dbReference type="AlphaFoldDB" id="A0A0G0W772"/>
<dbReference type="InterPro" id="IPR007197">
    <property type="entry name" value="rSAM"/>
</dbReference>
<dbReference type="PROSITE" id="PS51918">
    <property type="entry name" value="RADICAL_SAM"/>
    <property type="match status" value="1"/>
</dbReference>
<comment type="caution">
    <text evidence="6">The sequence shown here is derived from an EMBL/GenBank/DDBJ whole genome shotgun (WGS) entry which is preliminary data.</text>
</comment>
<dbReference type="CDD" id="cd01335">
    <property type="entry name" value="Radical_SAM"/>
    <property type="match status" value="1"/>
</dbReference>
<evidence type="ECO:0000256" key="3">
    <source>
        <dbReference type="ARBA" id="ARBA00023004"/>
    </source>
</evidence>
<reference evidence="6 7" key="1">
    <citation type="journal article" date="2015" name="Nature">
        <title>rRNA introns, odd ribosomes, and small enigmatic genomes across a large radiation of phyla.</title>
        <authorList>
            <person name="Brown C.T."/>
            <person name="Hug L.A."/>
            <person name="Thomas B.C."/>
            <person name="Sharon I."/>
            <person name="Castelle C.J."/>
            <person name="Singh A."/>
            <person name="Wilkins M.J."/>
            <person name="Williams K.H."/>
            <person name="Banfield J.F."/>
        </authorList>
    </citation>
    <scope>NUCLEOTIDE SEQUENCE [LARGE SCALE GENOMIC DNA]</scope>
</reference>
<dbReference type="SFLD" id="SFLDG01386">
    <property type="entry name" value="main_SPASM_domain-containing"/>
    <property type="match status" value="1"/>
</dbReference>
<evidence type="ECO:0000259" key="5">
    <source>
        <dbReference type="PROSITE" id="PS51918"/>
    </source>
</evidence>
<dbReference type="SMART" id="SM00729">
    <property type="entry name" value="Elp3"/>
    <property type="match status" value="1"/>
</dbReference>
<keyword evidence="1" id="KW-0949">S-adenosyl-L-methionine</keyword>
<dbReference type="Pfam" id="PF04055">
    <property type="entry name" value="Radical_SAM"/>
    <property type="match status" value="1"/>
</dbReference>
<dbReference type="GO" id="GO:0051536">
    <property type="term" value="F:iron-sulfur cluster binding"/>
    <property type="evidence" value="ECO:0007669"/>
    <property type="project" value="UniProtKB-KW"/>
</dbReference>
<proteinExistence type="predicted"/>
<accession>A0A0G0W772</accession>
<keyword evidence="3" id="KW-0408">Iron</keyword>
<dbReference type="GO" id="GO:0003824">
    <property type="term" value="F:catalytic activity"/>
    <property type="evidence" value="ECO:0007669"/>
    <property type="project" value="InterPro"/>
</dbReference>
<protein>
    <submittedName>
        <fullName evidence="6">Molybdenum cofactor biosynthesis protein A</fullName>
    </submittedName>
</protein>
<keyword evidence="2" id="KW-0479">Metal-binding</keyword>
<feature type="domain" description="Radical SAM core" evidence="5">
    <location>
        <begin position="1"/>
        <end position="219"/>
    </location>
</feature>
<sequence length="335" mass="37880">MQKPPSLRIAVTEKCNLKCLYCPKSGDSYSLVGKTLGLEDFKKIVKAAYEEGIKFFSITGGEPLIVPEITFPLVKYIKSLGNDDGYLRLNTNGVLIEKYIEEIGRADFDKVKVSIDTFDIENYCFISGNPLRDNLEKAIRGISEIKKFTEVRVHSVIGKYNIKEINEIINLCIKNGLDLKLFDIMNFPNKNVQDREFWQKNYVALGEIAQYLEKTFGKPKIINSPGGYGQPKKVFTTPGGTKIRVQDTEADAHYSDICRKCSEYMCQQGLCNLTLSADGRLKICHPIDQDLGLSLVKGEKLKSEVEMKVALKKPLIFLLIQRQFIVVFLNLVVTK</sequence>
<dbReference type="InterPro" id="IPR050377">
    <property type="entry name" value="Radical_SAM_PqqE_MftC-like"/>
</dbReference>
<gene>
    <name evidence="6" type="ORF">UU65_C0004G0026</name>
</gene>